<evidence type="ECO:0000256" key="6">
    <source>
        <dbReference type="RuleBase" id="RU000320"/>
    </source>
</evidence>
<keyword evidence="5" id="KW-0813">Transport</keyword>
<comment type="subcellular location">
    <subcellularLocation>
        <location evidence="5">Cell membrane</location>
        <topology evidence="5">Multi-pass membrane protein</topology>
    </subcellularLocation>
    <subcellularLocation>
        <location evidence="1">Endomembrane system</location>
        <topology evidence="1">Multi-pass membrane protein</topology>
    </subcellularLocation>
    <subcellularLocation>
        <location evidence="6">Membrane</location>
        <topology evidence="6">Multi-pass membrane protein</topology>
    </subcellularLocation>
</comment>
<dbReference type="Proteomes" id="UP001312908">
    <property type="component" value="Unassembled WGS sequence"/>
</dbReference>
<name>A0ABU7TZ61_9PROT</name>
<feature type="transmembrane region" description="Helical" evidence="5">
    <location>
        <begin position="39"/>
        <end position="56"/>
    </location>
</feature>
<dbReference type="InterPro" id="IPR001750">
    <property type="entry name" value="ND/Mrp_TM"/>
</dbReference>
<feature type="transmembrane region" description="Helical" evidence="5">
    <location>
        <begin position="367"/>
        <end position="390"/>
    </location>
</feature>
<feature type="transmembrane region" description="Helical" evidence="5">
    <location>
        <begin position="325"/>
        <end position="346"/>
    </location>
</feature>
<keyword evidence="5" id="KW-1003">Cell membrane</keyword>
<feature type="transmembrane region" description="Helical" evidence="5">
    <location>
        <begin position="297"/>
        <end position="319"/>
    </location>
</feature>
<keyword evidence="2 5" id="KW-0812">Transmembrane</keyword>
<evidence type="ECO:0000256" key="5">
    <source>
        <dbReference type="HAMAP-Rule" id="MF_00445"/>
    </source>
</evidence>
<dbReference type="EMBL" id="JAWJZY010000001">
    <property type="protein sequence ID" value="MEE8657800.1"/>
    <property type="molecule type" value="Genomic_DNA"/>
</dbReference>
<dbReference type="InterPro" id="IPR010096">
    <property type="entry name" value="NADH-Q_OxRdtase_suN/2"/>
</dbReference>
<proteinExistence type="inferred from homology"/>
<dbReference type="PANTHER" id="PTHR22773">
    <property type="entry name" value="NADH DEHYDROGENASE"/>
    <property type="match status" value="1"/>
</dbReference>
<keyword evidence="5" id="KW-0520">NAD</keyword>
<comment type="subunit">
    <text evidence="5">NDH-1 is composed of 14 different subunits. Subunits NuoA, H, J, K, L, M, N constitute the membrane sector of the complex.</text>
</comment>
<accession>A0ABU7TZ61</accession>
<feature type="transmembrane region" description="Helical" evidence="5">
    <location>
        <begin position="444"/>
        <end position="463"/>
    </location>
</feature>
<evidence type="ECO:0000256" key="2">
    <source>
        <dbReference type="ARBA" id="ARBA00022692"/>
    </source>
</evidence>
<dbReference type="Pfam" id="PF00361">
    <property type="entry name" value="Proton_antipo_M"/>
    <property type="match status" value="1"/>
</dbReference>
<keyword evidence="5" id="KW-1278">Translocase</keyword>
<organism evidence="8 9">
    <name type="scientific">Sorlinia euscelidii</name>
    <dbReference type="NCBI Taxonomy" id="3081148"/>
    <lineage>
        <taxon>Bacteria</taxon>
        <taxon>Pseudomonadati</taxon>
        <taxon>Pseudomonadota</taxon>
        <taxon>Alphaproteobacteria</taxon>
        <taxon>Acetobacterales</taxon>
        <taxon>Acetobacteraceae</taxon>
        <taxon>Sorlinia</taxon>
    </lineage>
</organism>
<comment type="caution">
    <text evidence="8">The sequence shown here is derived from an EMBL/GenBank/DDBJ whole genome shotgun (WGS) entry which is preliminary data.</text>
</comment>
<feature type="transmembrane region" description="Helical" evidence="5">
    <location>
        <begin position="12"/>
        <end position="32"/>
    </location>
</feature>
<feature type="transmembrane region" description="Helical" evidence="5">
    <location>
        <begin position="162"/>
        <end position="182"/>
    </location>
</feature>
<dbReference type="RefSeq" id="WP_394818788.1">
    <property type="nucleotide sequence ID" value="NZ_JAWJZY010000001.1"/>
</dbReference>
<feature type="transmembrane region" description="Helical" evidence="5">
    <location>
        <begin position="234"/>
        <end position="253"/>
    </location>
</feature>
<feature type="domain" description="NADH:quinone oxidoreductase/Mrp antiporter transmembrane" evidence="7">
    <location>
        <begin position="126"/>
        <end position="414"/>
    </location>
</feature>
<feature type="transmembrane region" description="Helical" evidence="5">
    <location>
        <begin position="107"/>
        <end position="125"/>
    </location>
</feature>
<evidence type="ECO:0000259" key="7">
    <source>
        <dbReference type="Pfam" id="PF00361"/>
    </source>
</evidence>
<dbReference type="EC" id="7.1.1.-" evidence="5"/>
<keyword evidence="9" id="KW-1185">Reference proteome</keyword>
<protein>
    <recommendedName>
        <fullName evidence="5">NADH-quinone oxidoreductase subunit N</fullName>
        <ecNumber evidence="5">7.1.1.-</ecNumber>
    </recommendedName>
    <alternativeName>
        <fullName evidence="5">NADH dehydrogenase I subunit N</fullName>
    </alternativeName>
    <alternativeName>
        <fullName evidence="5">NDH-1 subunit N</fullName>
    </alternativeName>
</protein>
<feature type="transmembrane region" description="Helical" evidence="5">
    <location>
        <begin position="202"/>
        <end position="227"/>
    </location>
</feature>
<evidence type="ECO:0000256" key="3">
    <source>
        <dbReference type="ARBA" id="ARBA00022989"/>
    </source>
</evidence>
<evidence type="ECO:0000256" key="1">
    <source>
        <dbReference type="ARBA" id="ARBA00004127"/>
    </source>
</evidence>
<feature type="transmembrane region" description="Helical" evidence="5">
    <location>
        <begin position="131"/>
        <end position="150"/>
    </location>
</feature>
<feature type="transmembrane region" description="Helical" evidence="5">
    <location>
        <begin position="76"/>
        <end position="95"/>
    </location>
</feature>
<feature type="transmembrane region" description="Helical" evidence="5">
    <location>
        <begin position="273"/>
        <end position="290"/>
    </location>
</feature>
<dbReference type="NCBIfam" id="TIGR01770">
    <property type="entry name" value="NDH_I_N"/>
    <property type="match status" value="1"/>
</dbReference>
<comment type="catalytic activity">
    <reaction evidence="5">
        <text>a quinone + NADH + 5 H(+)(in) = a quinol + NAD(+) + 4 H(+)(out)</text>
        <dbReference type="Rhea" id="RHEA:57888"/>
        <dbReference type="ChEBI" id="CHEBI:15378"/>
        <dbReference type="ChEBI" id="CHEBI:24646"/>
        <dbReference type="ChEBI" id="CHEBI:57540"/>
        <dbReference type="ChEBI" id="CHEBI:57945"/>
        <dbReference type="ChEBI" id="CHEBI:132124"/>
    </reaction>
</comment>
<comment type="function">
    <text evidence="5">NDH-1 shuttles electrons from NADH, via FMN and iron-sulfur (Fe-S) centers, to quinones in the respiratory chain. The immediate electron acceptor for the enzyme in this species is believed to be ubiquinone. Couples the redox reaction to proton translocation (for every two electrons transferred, four hydrogen ions are translocated across the cytoplasmic membrane), and thus conserves the redox energy in a proton gradient.</text>
</comment>
<keyword evidence="3 5" id="KW-1133">Transmembrane helix</keyword>
<gene>
    <name evidence="5" type="primary">nuoN</name>
    <name evidence="8" type="ORF">DOFOFD_02070</name>
</gene>
<keyword evidence="4 5" id="KW-0472">Membrane</keyword>
<comment type="similarity">
    <text evidence="5">Belongs to the complex I subunit 2 family.</text>
</comment>
<evidence type="ECO:0000313" key="8">
    <source>
        <dbReference type="EMBL" id="MEE8657800.1"/>
    </source>
</evidence>
<reference evidence="8 9" key="1">
    <citation type="submission" date="2023-10" db="EMBL/GenBank/DDBJ databases">
        <title>Sorlinia euscelidii gen. nov., sp. nov., an acetic acid bacteria isolated from the gut of Euscelidius variegatus emitter.</title>
        <authorList>
            <person name="Michoud G."/>
            <person name="Marasco R."/>
            <person name="Seferji K."/>
            <person name="Gonella E."/>
            <person name="Garuglieri E."/>
            <person name="Alma A."/>
            <person name="Mapelli F."/>
            <person name="Borin S."/>
            <person name="Daffonchio D."/>
            <person name="Crotti E."/>
        </authorList>
    </citation>
    <scope>NUCLEOTIDE SEQUENCE [LARGE SCALE GENOMIC DNA]</scope>
    <source>
        <strain evidence="8 9">EV16P</strain>
    </source>
</reference>
<evidence type="ECO:0000313" key="9">
    <source>
        <dbReference type="Proteomes" id="UP001312908"/>
    </source>
</evidence>
<sequence>MMASSMLTQTTFPNGVLVLGAGSLILMALVAIRRHVMRDAVISALILIAAAFSLAMPQILPHLEGLTLFRLDSWSTFTSLLIIFCAISVILMAPVKASGGDAQTGSEFYILLLISTLGGVAMTSAVSIVTFFIGLETLSLSLIGLIAFNNRSLLAGEAGMKYLILSGVASGMMLFGFALIYAETGSLTFRFPNLDNIPSPGIAYAGLTLLLTGLFFKLSAVPFHLWLADVLEGASIPVAVIIAVTSKVAVFAAMMRYFSTINLFAPGILYDEIAIVAILSMVGGNLLAIVQKDLRRLMAGSSIAHIGYLLVAFLSPMPYGFPSAAFYLAAYTVSTLAVFAVMAGVMPQSRDIRQWHGLARKRPFATLVMSIALVSLAGIPPVVGFFAKFYVAAAGLAAHRHWLLAALVISSVIGLFYYLRVIFVMMTPGRHDETHELAPQSPNVSNVALITILACLTVMLGALPNGLILRSQSLEIGAPPLAASPTLSSYQTKHPRALSGPE</sequence>
<keyword evidence="5" id="KW-0874">Quinone</keyword>
<keyword evidence="5" id="KW-0830">Ubiquinone</keyword>
<dbReference type="HAMAP" id="MF_00445">
    <property type="entry name" value="NDH1_NuoN_1"/>
    <property type="match status" value="1"/>
</dbReference>
<feature type="transmembrane region" description="Helical" evidence="5">
    <location>
        <begin position="402"/>
        <end position="423"/>
    </location>
</feature>
<evidence type="ECO:0000256" key="4">
    <source>
        <dbReference type="ARBA" id="ARBA00023136"/>
    </source>
</evidence>